<accession>A0ABQ4NYP9</accession>
<name>A0ABQ4NYP9_9GAMM</name>
<dbReference type="EMBL" id="BPEY01000001">
    <property type="protein sequence ID" value="GIU40095.1"/>
    <property type="molecule type" value="Genomic_DNA"/>
</dbReference>
<comment type="caution">
    <text evidence="2">The sequence shown here is derived from an EMBL/GenBank/DDBJ whole genome shotgun (WGS) entry which is preliminary data.</text>
</comment>
<dbReference type="Proteomes" id="UP000887104">
    <property type="component" value="Unassembled WGS sequence"/>
</dbReference>
<sequence>MEIVKLRCTLFGIAWLSFASTANDEALTRANSLSEQAQKITLEVEQEQLQKARDAAKQTQEREQKVLKRQESGDWESEQIEKAQQQFKQRESREEKYLREAREAANKQHKIPQPIKP</sequence>
<evidence type="ECO:0000256" key="1">
    <source>
        <dbReference type="SAM" id="MobiDB-lite"/>
    </source>
</evidence>
<feature type="region of interest" description="Disordered" evidence="1">
    <location>
        <begin position="52"/>
        <end position="117"/>
    </location>
</feature>
<evidence type="ECO:0000313" key="3">
    <source>
        <dbReference type="Proteomes" id="UP000887104"/>
    </source>
</evidence>
<dbReference type="RefSeq" id="WP_246616041.1">
    <property type="nucleotide sequence ID" value="NZ_BPEY01000001.1"/>
</dbReference>
<feature type="compositionally biased region" description="Basic and acidic residues" evidence="1">
    <location>
        <begin position="88"/>
        <end position="106"/>
    </location>
</feature>
<organism evidence="2 3">
    <name type="scientific">Shewanella sairae</name>
    <dbReference type="NCBI Taxonomy" id="190310"/>
    <lineage>
        <taxon>Bacteria</taxon>
        <taxon>Pseudomonadati</taxon>
        <taxon>Pseudomonadota</taxon>
        <taxon>Gammaproteobacteria</taxon>
        <taxon>Alteromonadales</taxon>
        <taxon>Shewanellaceae</taxon>
        <taxon>Shewanella</taxon>
    </lineage>
</organism>
<gene>
    <name evidence="2" type="ORF">TUM4438_00430</name>
</gene>
<evidence type="ECO:0000313" key="2">
    <source>
        <dbReference type="EMBL" id="GIU40095.1"/>
    </source>
</evidence>
<keyword evidence="3" id="KW-1185">Reference proteome</keyword>
<proteinExistence type="predicted"/>
<reference evidence="2" key="1">
    <citation type="submission" date="2021-05" db="EMBL/GenBank/DDBJ databases">
        <title>Molecular characterization for Shewanella algae harboring chromosomal blaOXA-55-like strains isolated from clinical and environment sample.</title>
        <authorList>
            <person name="Ohama Y."/>
            <person name="Aoki K."/>
            <person name="Harada S."/>
            <person name="Moriya K."/>
            <person name="Ishii Y."/>
            <person name="Tateda K."/>
        </authorList>
    </citation>
    <scope>NUCLEOTIDE SEQUENCE</scope>
    <source>
        <strain evidence="2">JCM 11563</strain>
    </source>
</reference>
<feature type="compositionally biased region" description="Basic and acidic residues" evidence="1">
    <location>
        <begin position="52"/>
        <end position="72"/>
    </location>
</feature>
<protein>
    <submittedName>
        <fullName evidence="2">Uncharacterized protein</fullName>
    </submittedName>
</protein>